<keyword evidence="7 11" id="KW-1015">Disulfide bond</keyword>
<sequence>MKHKKISSIIIKSCVNKMTVILILLALSSSITNVKALDNGLAVTPPMGWLSWERFRCNTDCENDPDNCISENLFRTMSDLVVSEGYAAAGYEYINVDDCWLEKNRGARGELVADRKRFPSGMRALSDYVHGKGLKFGIYEDYGNYTCAGYPGILGYSKQDADQFASWDVDYVKLDGCYSLPTDMDVGYPEFGRHLNKTGRAMIYSCSWPVYQIYAGISPNFSSIIEHCNLWRNFDDIQDSWASLESIIDYYGNNQDYIIPNAGPGHWNDPDMLIIGNFGLSYEQSKTQMALWAILAAPLLMSVDLRTIRPEYKAILQNRKIIAVDQDPLGIQGRRIYKHKGIEIWSRPITPIYQTYYSYAIAFVNRRTDGTPSDVAVTLRELGLQSPTGYRVEDLYEDVDYGILSSNTKIKVKVNPSGVVILRADVQPERFSKRPLNPYYYRYSQN</sequence>
<keyword evidence="6" id="KW-0443">Lipid metabolism</keyword>
<keyword evidence="14" id="KW-1185">Reference proteome</keyword>
<dbReference type="GO" id="GO:0004557">
    <property type="term" value="F:alpha-galactosidase activity"/>
    <property type="evidence" value="ECO:0007669"/>
    <property type="project" value="TreeGrafter"/>
</dbReference>
<evidence type="ECO:0000256" key="11">
    <source>
        <dbReference type="RuleBase" id="RU361168"/>
    </source>
</evidence>
<dbReference type="EMBL" id="OU895877">
    <property type="protein sequence ID" value="CAG9797279.1"/>
    <property type="molecule type" value="Genomic_DNA"/>
</dbReference>
<dbReference type="GO" id="GO:0009311">
    <property type="term" value="P:oligosaccharide metabolic process"/>
    <property type="evidence" value="ECO:0007669"/>
    <property type="project" value="TreeGrafter"/>
</dbReference>
<evidence type="ECO:0000256" key="4">
    <source>
        <dbReference type="ARBA" id="ARBA00022729"/>
    </source>
</evidence>
<comment type="subunit">
    <text evidence="3 11">Homodimer.</text>
</comment>
<dbReference type="FunFam" id="3.20.20.70:FF:000070">
    <property type="entry name" value="Alpha-galactosidase"/>
    <property type="match status" value="1"/>
</dbReference>
<dbReference type="PANTHER" id="PTHR11452">
    <property type="entry name" value="ALPHA-GALACTOSIDASE/ALPHA-N-ACETYLGALACTOSAMINIDASE"/>
    <property type="match status" value="1"/>
</dbReference>
<dbReference type="GO" id="GO:0019377">
    <property type="term" value="P:glycolipid catabolic process"/>
    <property type="evidence" value="ECO:0007669"/>
    <property type="project" value="UniProtKB-ARBA"/>
</dbReference>
<dbReference type="InterPro" id="IPR017853">
    <property type="entry name" value="GH"/>
</dbReference>
<proteinExistence type="inferred from homology"/>
<feature type="domain" description="Alpha galactosidase A C-terminal" evidence="12">
    <location>
        <begin position="330"/>
        <end position="418"/>
    </location>
</feature>
<keyword evidence="9" id="KW-0458">Lysosome</keyword>
<dbReference type="Proteomes" id="UP001153620">
    <property type="component" value="Chromosome 1"/>
</dbReference>
<protein>
    <recommendedName>
        <fullName evidence="11">Alpha-galactosidase</fullName>
        <ecNumber evidence="11">3.2.1.-</ecNumber>
    </recommendedName>
</protein>
<dbReference type="GO" id="GO:0005764">
    <property type="term" value="C:lysosome"/>
    <property type="evidence" value="ECO:0007669"/>
    <property type="project" value="UniProtKB-SubCell"/>
</dbReference>
<dbReference type="AlphaFoldDB" id="A0A9N9WLB8"/>
<comment type="similarity">
    <text evidence="2 11">Belongs to the glycosyl hydrolase 27 family.</text>
</comment>
<dbReference type="SUPFAM" id="SSF51011">
    <property type="entry name" value="Glycosyl hydrolase domain"/>
    <property type="match status" value="1"/>
</dbReference>
<evidence type="ECO:0000256" key="8">
    <source>
        <dbReference type="ARBA" id="ARBA00023180"/>
    </source>
</evidence>
<dbReference type="CDD" id="cd14792">
    <property type="entry name" value="GH27"/>
    <property type="match status" value="1"/>
</dbReference>
<organism evidence="13 14">
    <name type="scientific">Chironomus riparius</name>
    <dbReference type="NCBI Taxonomy" id="315576"/>
    <lineage>
        <taxon>Eukaryota</taxon>
        <taxon>Metazoa</taxon>
        <taxon>Ecdysozoa</taxon>
        <taxon>Arthropoda</taxon>
        <taxon>Hexapoda</taxon>
        <taxon>Insecta</taxon>
        <taxon>Pterygota</taxon>
        <taxon>Neoptera</taxon>
        <taxon>Endopterygota</taxon>
        <taxon>Diptera</taxon>
        <taxon>Nematocera</taxon>
        <taxon>Chironomoidea</taxon>
        <taxon>Chironomidae</taxon>
        <taxon>Chironominae</taxon>
        <taxon>Chironomus</taxon>
    </lineage>
</organism>
<evidence type="ECO:0000256" key="2">
    <source>
        <dbReference type="ARBA" id="ARBA00009743"/>
    </source>
</evidence>
<evidence type="ECO:0000256" key="5">
    <source>
        <dbReference type="ARBA" id="ARBA00022801"/>
    </source>
</evidence>
<comment type="subcellular location">
    <subcellularLocation>
        <location evidence="1">Lysosome</location>
    </subcellularLocation>
</comment>
<dbReference type="EC" id="3.2.1.-" evidence="11"/>
<dbReference type="GO" id="GO:0016020">
    <property type="term" value="C:membrane"/>
    <property type="evidence" value="ECO:0007669"/>
    <property type="project" value="GOC"/>
</dbReference>
<evidence type="ECO:0000256" key="10">
    <source>
        <dbReference type="ARBA" id="ARBA00023295"/>
    </source>
</evidence>
<dbReference type="InterPro" id="IPR013785">
    <property type="entry name" value="Aldolase_TIM"/>
</dbReference>
<evidence type="ECO:0000313" key="13">
    <source>
        <dbReference type="EMBL" id="CAG9797279.1"/>
    </source>
</evidence>
<keyword evidence="10 11" id="KW-0326">Glycosidase</keyword>
<dbReference type="Pfam" id="PF16499">
    <property type="entry name" value="Melibiase_2"/>
    <property type="match status" value="1"/>
</dbReference>
<name>A0A9N9WLB8_9DIPT</name>
<dbReference type="PANTHER" id="PTHR11452:SF86">
    <property type="entry name" value="ALPHA-GALACTOSIDASE"/>
    <property type="match status" value="1"/>
</dbReference>
<reference evidence="13" key="2">
    <citation type="submission" date="2022-10" db="EMBL/GenBank/DDBJ databases">
        <authorList>
            <consortium name="ENA_rothamsted_submissions"/>
            <consortium name="culmorum"/>
            <person name="King R."/>
        </authorList>
    </citation>
    <scope>NUCLEOTIDE SEQUENCE</scope>
</reference>
<dbReference type="Pfam" id="PF17450">
    <property type="entry name" value="Melibiase_2_C"/>
    <property type="match status" value="1"/>
</dbReference>
<dbReference type="GO" id="GO:0016139">
    <property type="term" value="P:glycoside catabolic process"/>
    <property type="evidence" value="ECO:0007669"/>
    <property type="project" value="TreeGrafter"/>
</dbReference>
<evidence type="ECO:0000313" key="14">
    <source>
        <dbReference type="Proteomes" id="UP001153620"/>
    </source>
</evidence>
<dbReference type="Gene3D" id="2.60.40.1180">
    <property type="entry name" value="Golgi alpha-mannosidase II"/>
    <property type="match status" value="1"/>
</dbReference>
<evidence type="ECO:0000256" key="6">
    <source>
        <dbReference type="ARBA" id="ARBA00023098"/>
    </source>
</evidence>
<keyword evidence="8" id="KW-0325">Glycoprotein</keyword>
<dbReference type="PRINTS" id="PR00740">
    <property type="entry name" value="GLHYDRLASE27"/>
</dbReference>
<dbReference type="Gene3D" id="3.20.20.70">
    <property type="entry name" value="Aldolase class I"/>
    <property type="match status" value="1"/>
</dbReference>
<evidence type="ECO:0000256" key="7">
    <source>
        <dbReference type="ARBA" id="ARBA00023157"/>
    </source>
</evidence>
<keyword evidence="4" id="KW-0732">Signal</keyword>
<dbReference type="InterPro" id="IPR013780">
    <property type="entry name" value="Glyco_hydro_b"/>
</dbReference>
<accession>A0A9N9WLB8</accession>
<dbReference type="InterPro" id="IPR035373">
    <property type="entry name" value="Melibiase/NAGA_C"/>
</dbReference>
<gene>
    <name evidence="13" type="ORF">CHIRRI_LOCUS280</name>
</gene>
<dbReference type="FunFam" id="2.60.40.1180:FF:000032">
    <property type="entry name" value="Alpha-galactosidase"/>
    <property type="match status" value="1"/>
</dbReference>
<reference evidence="13" key="1">
    <citation type="submission" date="2022-01" db="EMBL/GenBank/DDBJ databases">
        <authorList>
            <person name="King R."/>
        </authorList>
    </citation>
    <scope>NUCLEOTIDE SEQUENCE</scope>
</reference>
<dbReference type="OrthoDB" id="5795902at2759"/>
<evidence type="ECO:0000256" key="1">
    <source>
        <dbReference type="ARBA" id="ARBA00004371"/>
    </source>
</evidence>
<dbReference type="SUPFAM" id="SSF51445">
    <property type="entry name" value="(Trans)glycosidases"/>
    <property type="match status" value="1"/>
</dbReference>
<evidence type="ECO:0000256" key="3">
    <source>
        <dbReference type="ARBA" id="ARBA00011738"/>
    </source>
</evidence>
<evidence type="ECO:0000256" key="9">
    <source>
        <dbReference type="ARBA" id="ARBA00023228"/>
    </source>
</evidence>
<keyword evidence="5 11" id="KW-0378">Hydrolase</keyword>
<dbReference type="InterPro" id="IPR002241">
    <property type="entry name" value="Glyco_hydro_27"/>
</dbReference>
<evidence type="ECO:0000259" key="12">
    <source>
        <dbReference type="Pfam" id="PF17450"/>
    </source>
</evidence>